<evidence type="ECO:0000313" key="3">
    <source>
        <dbReference type="Proteomes" id="UP000324832"/>
    </source>
</evidence>
<feature type="coiled-coil region" evidence="1">
    <location>
        <begin position="183"/>
        <end position="224"/>
    </location>
</feature>
<gene>
    <name evidence="2" type="ORF">LSINAPIS_LOCUS120</name>
</gene>
<dbReference type="AlphaFoldDB" id="A0A5E4PKP2"/>
<keyword evidence="3" id="KW-1185">Reference proteome</keyword>
<protein>
    <submittedName>
        <fullName evidence="2">Uncharacterized protein</fullName>
    </submittedName>
</protein>
<dbReference type="Proteomes" id="UP000324832">
    <property type="component" value="Unassembled WGS sequence"/>
</dbReference>
<dbReference type="EMBL" id="FZQP02000002">
    <property type="protein sequence ID" value="VVC86265.1"/>
    <property type="molecule type" value="Genomic_DNA"/>
</dbReference>
<organism evidence="2 3">
    <name type="scientific">Leptidea sinapis</name>
    <dbReference type="NCBI Taxonomy" id="189913"/>
    <lineage>
        <taxon>Eukaryota</taxon>
        <taxon>Metazoa</taxon>
        <taxon>Ecdysozoa</taxon>
        <taxon>Arthropoda</taxon>
        <taxon>Hexapoda</taxon>
        <taxon>Insecta</taxon>
        <taxon>Pterygota</taxon>
        <taxon>Neoptera</taxon>
        <taxon>Endopterygota</taxon>
        <taxon>Lepidoptera</taxon>
        <taxon>Glossata</taxon>
        <taxon>Ditrysia</taxon>
        <taxon>Papilionoidea</taxon>
        <taxon>Pieridae</taxon>
        <taxon>Dismorphiinae</taxon>
        <taxon>Leptidea</taxon>
    </lineage>
</organism>
<evidence type="ECO:0000313" key="2">
    <source>
        <dbReference type="EMBL" id="VVC86265.1"/>
    </source>
</evidence>
<name>A0A5E4PKP2_9NEOP</name>
<proteinExistence type="predicted"/>
<evidence type="ECO:0000256" key="1">
    <source>
        <dbReference type="SAM" id="Coils"/>
    </source>
</evidence>
<accession>A0A5E4PKP2</accession>
<sequence>MSRVGRSRRTRVYDCNYDIGESYYRPVLDRLDGKAPIGREPEKDHLKSDFEGRFRSALDDFDAPADELFDSRGARAQRGRPLSSAFQDDFSEDITESMKRLRAGSKSTRFTEDNEFENTVSSIENRMKISDKILESAGIGHSEISSARRALKDNEERTEKRISRRLNEENALTKWTALKDDEESAAAQRAKATRARLSDLEDEISELSERNAAREKRAARLRALVADTESSDTNVASTKITIRTEREKKQVTF</sequence>
<keyword evidence="1" id="KW-0175">Coiled coil</keyword>
<reference evidence="2 3" key="1">
    <citation type="submission" date="2017-07" db="EMBL/GenBank/DDBJ databases">
        <authorList>
            <person name="Talla V."/>
            <person name="Backstrom N."/>
        </authorList>
    </citation>
    <scope>NUCLEOTIDE SEQUENCE [LARGE SCALE GENOMIC DNA]</scope>
</reference>